<dbReference type="Proteomes" id="UP000201728">
    <property type="component" value="Chromosome"/>
</dbReference>
<protein>
    <submittedName>
        <fullName evidence="1">Uncharacterized protein</fullName>
    </submittedName>
</protein>
<evidence type="ECO:0000313" key="2">
    <source>
        <dbReference type="Proteomes" id="UP000201728"/>
    </source>
</evidence>
<proteinExistence type="predicted"/>
<sequence length="201" mass="23386">MYSDEQITEALASNNKEVLETLAVYILLESQNLEFDSRDIKPVPQDDPRRLDVIYKDCNFQIKEIMNLQQDCLLENYNGDQGEWDKLNIGIYRRSDIYKRILKGERSIGEVVDGVFFDLGLAIKKEVESAITTYSDISIRKNMDLFLFVTQPRIFYGSTDQVKQQVQNSGFRSIFALIYDKKFINILQTKNSPSIIKQFIE</sequence>
<accession>A0A222P387</accession>
<dbReference type="AlphaFoldDB" id="A0A222P387"/>
<evidence type="ECO:0000313" key="1">
    <source>
        <dbReference type="EMBL" id="ASQ46292.1"/>
    </source>
</evidence>
<dbReference type="RefSeq" id="WP_042755010.1">
    <property type="nucleotide sequence ID" value="NZ_CP016397.1"/>
</dbReference>
<reference evidence="1 2" key="1">
    <citation type="submission" date="2016-07" db="EMBL/GenBank/DDBJ databases">
        <authorList>
            <person name="Hassler H."/>
        </authorList>
    </citation>
    <scope>NUCLEOTIDE SEQUENCE [LARGE SCALE GENOMIC DNA]</scope>
    <source>
        <strain evidence="1 2">CDC-D5610</strain>
    </source>
</reference>
<dbReference type="OrthoDB" id="5644942at2"/>
<organism evidence="1 2">
    <name type="scientific">Legionella clemsonensis</name>
    <dbReference type="NCBI Taxonomy" id="1867846"/>
    <lineage>
        <taxon>Bacteria</taxon>
        <taxon>Pseudomonadati</taxon>
        <taxon>Pseudomonadota</taxon>
        <taxon>Gammaproteobacteria</taxon>
        <taxon>Legionellales</taxon>
        <taxon>Legionellaceae</taxon>
        <taxon>Legionella</taxon>
    </lineage>
</organism>
<gene>
    <name evidence="1" type="ORF">clem_08700</name>
</gene>
<dbReference type="InterPro" id="IPR037074">
    <property type="entry name" value="DUF1780_sf"/>
</dbReference>
<dbReference type="KEGG" id="lcd:clem_08700"/>
<keyword evidence="2" id="KW-1185">Reference proteome</keyword>
<name>A0A222P387_9GAMM</name>
<dbReference type="EMBL" id="CP016397">
    <property type="protein sequence ID" value="ASQ46292.1"/>
    <property type="molecule type" value="Genomic_DNA"/>
</dbReference>
<dbReference type="Gene3D" id="3.40.1540.10">
    <property type="entry name" value="Protein of unknown function DUF1780, putative endonuclease"/>
    <property type="match status" value="1"/>
</dbReference>